<feature type="region of interest" description="Disordered" evidence="5">
    <location>
        <begin position="536"/>
        <end position="560"/>
    </location>
</feature>
<dbReference type="Gene3D" id="1.50.10.150">
    <property type="entry name" value="Voltage-dependent anion channel"/>
    <property type="match status" value="1"/>
</dbReference>
<keyword evidence="8" id="KW-1185">Reference proteome</keyword>
<dbReference type="GO" id="GO:0016020">
    <property type="term" value="C:membrane"/>
    <property type="evidence" value="ECO:0007669"/>
    <property type="project" value="UniProtKB-SubCell"/>
</dbReference>
<reference evidence="7 8" key="1">
    <citation type="journal article" date="2020" name="Phytopathology">
        <title>A high-quality genome resource of Botrytis fragariae, a new and rapidly spreading fungal pathogen causing strawberry gray mold in the U.S.A.</title>
        <authorList>
            <person name="Wu Y."/>
            <person name="Saski C.A."/>
            <person name="Schnabel G."/>
            <person name="Xiao S."/>
            <person name="Hu M."/>
        </authorList>
    </citation>
    <scope>NUCLEOTIDE SEQUENCE [LARGE SCALE GENOMIC DNA]</scope>
    <source>
        <strain evidence="7 8">BVB16</strain>
    </source>
</reference>
<dbReference type="CDD" id="cd09317">
    <property type="entry name" value="TDT_Mae1_like"/>
    <property type="match status" value="1"/>
</dbReference>
<dbReference type="OrthoDB" id="2901184at2759"/>
<dbReference type="PANTHER" id="PTHR31162:SF3">
    <property type="entry name" value="TRANSPORTER_MALIC ACID TRANSPORT PROTEIN, PUTATIVE-RELATED"/>
    <property type="match status" value="1"/>
</dbReference>
<dbReference type="Proteomes" id="UP000531561">
    <property type="component" value="Unassembled WGS sequence"/>
</dbReference>
<comment type="subcellular location">
    <subcellularLocation>
        <location evidence="1">Membrane</location>
        <topology evidence="1">Multi-pass membrane protein</topology>
    </subcellularLocation>
</comment>
<evidence type="ECO:0000256" key="4">
    <source>
        <dbReference type="ARBA" id="ARBA00023136"/>
    </source>
</evidence>
<feature type="transmembrane region" description="Helical" evidence="6">
    <location>
        <begin position="220"/>
        <end position="238"/>
    </location>
</feature>
<feature type="compositionally biased region" description="Low complexity" evidence="5">
    <location>
        <begin position="54"/>
        <end position="66"/>
    </location>
</feature>
<feature type="transmembrane region" description="Helical" evidence="6">
    <location>
        <begin position="366"/>
        <end position="395"/>
    </location>
</feature>
<sequence>MSITSPLPRLMNDTSQPDLDEPQISYLKDDSSANESVHRHRGQKSDIENNSEHANGSAGGNRNRSGNGNGNGNIYTNGNASHRGFAVLDPSDAGGDHGINGVDQQLDTEDTAVAKISIRDRIGCVTWTWFTLTMATGGIANVLYSIPYRSNWLRIVGEIVFFLNLIFFVMNCILISLRFKWNPGSFSKSFLSPSESLYIPACYGIPKTGLWFQTTMQVCFWAYCTLSVVASSGMYLLLWSTQEFPIANMTPLWTFPAYPLLLTGPVAANLISTLPNATAAARINSTAIAFGAVCFQGIGFLLSLMIYSAFLYRLMTKKLPQETTRPGMFVSVGPSGFTVTAIVSLSNSVQTTILPNGIFGNTEGPFVLYLMGSFTGLFIWGLCLWFCLISVGAHWQVMQPNHPEHHITLATATIQIGTAFGSNAIRVVGTVISVFLVVVWLGVLFMIVRAILLKRLLMPGQLNGAAHQRKKWARKYGNGADTNAILPPKKKHKEKDVTLSDDHALKSKGELVEMLMERSMPSSGTKDVLIQRLRDNEGHVAAKDSGKTERRKSARIDAAE</sequence>
<dbReference type="Pfam" id="PF03595">
    <property type="entry name" value="SLAC1"/>
    <property type="match status" value="1"/>
</dbReference>
<keyword evidence="4 6" id="KW-0472">Membrane</keyword>
<evidence type="ECO:0000256" key="3">
    <source>
        <dbReference type="ARBA" id="ARBA00022989"/>
    </source>
</evidence>
<dbReference type="PANTHER" id="PTHR31162">
    <property type="entry name" value="MALIC ACID TRANSPORT PROTEIN-RELATED"/>
    <property type="match status" value="1"/>
</dbReference>
<protein>
    <submittedName>
        <fullName evidence="7">Putative c4-dicarboxylate transporter malic acid transport protein</fullName>
    </submittedName>
</protein>
<feature type="transmembrane region" description="Helical" evidence="6">
    <location>
        <begin position="250"/>
        <end position="268"/>
    </location>
</feature>
<organism evidence="7 8">
    <name type="scientific">Botrytis fragariae</name>
    <dbReference type="NCBI Taxonomy" id="1964551"/>
    <lineage>
        <taxon>Eukaryota</taxon>
        <taxon>Fungi</taxon>
        <taxon>Dikarya</taxon>
        <taxon>Ascomycota</taxon>
        <taxon>Pezizomycotina</taxon>
        <taxon>Leotiomycetes</taxon>
        <taxon>Helotiales</taxon>
        <taxon>Sclerotiniaceae</taxon>
        <taxon>Botrytis</taxon>
    </lineage>
</organism>
<evidence type="ECO:0000256" key="1">
    <source>
        <dbReference type="ARBA" id="ARBA00004141"/>
    </source>
</evidence>
<feature type="transmembrane region" description="Helical" evidence="6">
    <location>
        <begin position="159"/>
        <end position="179"/>
    </location>
</feature>
<accession>A0A8H6EEL9</accession>
<dbReference type="InterPro" id="IPR038665">
    <property type="entry name" value="Voltage-dep_anion_channel_sf"/>
</dbReference>
<feature type="transmembrane region" description="Helical" evidence="6">
    <location>
        <begin position="127"/>
        <end position="147"/>
    </location>
</feature>
<evidence type="ECO:0000256" key="6">
    <source>
        <dbReference type="SAM" id="Phobius"/>
    </source>
</evidence>
<feature type="transmembrane region" description="Helical" evidence="6">
    <location>
        <begin position="288"/>
        <end position="315"/>
    </location>
</feature>
<feature type="transmembrane region" description="Helical" evidence="6">
    <location>
        <begin position="431"/>
        <end position="452"/>
    </location>
</feature>
<comment type="caution">
    <text evidence="7">The sequence shown here is derived from an EMBL/GenBank/DDBJ whole genome shotgun (WGS) entry which is preliminary data.</text>
</comment>
<dbReference type="EMBL" id="JABFCT010000017">
    <property type="protein sequence ID" value="KAF5869313.1"/>
    <property type="molecule type" value="Genomic_DNA"/>
</dbReference>
<gene>
    <name evidence="7" type="ORF">Bfra_011120</name>
</gene>
<dbReference type="InterPro" id="IPR030185">
    <property type="entry name" value="Mae1"/>
</dbReference>
<keyword evidence="3 6" id="KW-1133">Transmembrane helix</keyword>
<evidence type="ECO:0000313" key="8">
    <source>
        <dbReference type="Proteomes" id="UP000531561"/>
    </source>
</evidence>
<feature type="transmembrane region" description="Helical" evidence="6">
    <location>
        <begin position="327"/>
        <end position="346"/>
    </location>
</feature>
<evidence type="ECO:0000313" key="7">
    <source>
        <dbReference type="EMBL" id="KAF5869313.1"/>
    </source>
</evidence>
<proteinExistence type="predicted"/>
<dbReference type="RefSeq" id="XP_037188262.1">
    <property type="nucleotide sequence ID" value="XM_037341450.1"/>
</dbReference>
<feature type="region of interest" description="Disordered" evidence="5">
    <location>
        <begin position="1"/>
        <end position="75"/>
    </location>
</feature>
<dbReference type="GeneID" id="59265142"/>
<dbReference type="InterPro" id="IPR004695">
    <property type="entry name" value="SLAC1/Mae1/Ssu1/TehA"/>
</dbReference>
<feature type="compositionally biased region" description="Basic and acidic residues" evidence="5">
    <location>
        <begin position="536"/>
        <end position="548"/>
    </location>
</feature>
<dbReference type="AlphaFoldDB" id="A0A8H6EEL9"/>
<evidence type="ECO:0000256" key="5">
    <source>
        <dbReference type="SAM" id="MobiDB-lite"/>
    </source>
</evidence>
<name>A0A8H6EEL9_9HELO</name>
<dbReference type="GO" id="GO:0015140">
    <property type="term" value="F:malate transmembrane transporter activity"/>
    <property type="evidence" value="ECO:0007669"/>
    <property type="project" value="InterPro"/>
</dbReference>
<evidence type="ECO:0000256" key="2">
    <source>
        <dbReference type="ARBA" id="ARBA00022692"/>
    </source>
</evidence>
<keyword evidence="2 6" id="KW-0812">Transmembrane</keyword>